<name>A0A106BQZ6_THIDE</name>
<dbReference type="SMART" id="SM00450">
    <property type="entry name" value="RHOD"/>
    <property type="match status" value="1"/>
</dbReference>
<comment type="caution">
    <text evidence="2">The sequence shown here is derived from an EMBL/GenBank/DDBJ whole genome shotgun (WGS) entry which is preliminary data.</text>
</comment>
<evidence type="ECO:0000313" key="3">
    <source>
        <dbReference type="Proteomes" id="UP000064243"/>
    </source>
</evidence>
<proteinExistence type="predicted"/>
<dbReference type="PROSITE" id="PS50206">
    <property type="entry name" value="RHODANESE_3"/>
    <property type="match status" value="1"/>
</dbReference>
<dbReference type="InterPro" id="IPR036873">
    <property type="entry name" value="Rhodanese-like_dom_sf"/>
</dbReference>
<dbReference type="SUPFAM" id="SSF52821">
    <property type="entry name" value="Rhodanese/Cell cycle control phosphatase"/>
    <property type="match status" value="1"/>
</dbReference>
<sequence>MGRITELLDTAHSRSQAHSWSFAGALLPHEARELLQLAPGARLIDVRSRAELELNGVIPDTLHVEWQFWPGWVLNPHFLTQLTQATDPEALLIFICRTGARSYRAASACTEGGRGNCYNVLEGFEGDLNKATGHRNELNGWKIRGQPWTQG</sequence>
<dbReference type="Proteomes" id="UP000064243">
    <property type="component" value="Unassembled WGS sequence"/>
</dbReference>
<protein>
    <submittedName>
        <fullName evidence="2">Rhodanese</fullName>
    </submittedName>
</protein>
<dbReference type="Gene3D" id="3.40.250.10">
    <property type="entry name" value="Rhodanese-like domain"/>
    <property type="match status" value="1"/>
</dbReference>
<evidence type="ECO:0000313" key="2">
    <source>
        <dbReference type="EMBL" id="KVW96748.1"/>
    </source>
</evidence>
<reference evidence="2 3" key="1">
    <citation type="journal article" date="2015" name="Appl. Environ. Microbiol.">
        <title>Aerobic and Anaerobic Thiosulfate Oxidation by a Cold-Adapted, Subglacial Chemoautotroph.</title>
        <authorList>
            <person name="Harrold Z.R."/>
            <person name="Skidmore M.L."/>
            <person name="Hamilton T.L."/>
            <person name="Desch L."/>
            <person name="Amada K."/>
            <person name="van Gelder W."/>
            <person name="Glover K."/>
            <person name="Roden E.E."/>
            <person name="Boyd E.S."/>
        </authorList>
    </citation>
    <scope>NUCLEOTIDE SEQUENCE [LARGE SCALE GENOMIC DNA]</scope>
    <source>
        <strain evidence="2 3">RG</strain>
    </source>
</reference>
<dbReference type="RefSeq" id="WP_059754079.1">
    <property type="nucleotide sequence ID" value="NZ_LDUG01000019.1"/>
</dbReference>
<dbReference type="AlphaFoldDB" id="A0A106BQZ6"/>
<dbReference type="PATRIC" id="fig|36861.3.peg.942"/>
<keyword evidence="3" id="KW-1185">Reference proteome</keyword>
<gene>
    <name evidence="2" type="ORF">ABW22_07330</name>
</gene>
<dbReference type="InterPro" id="IPR001763">
    <property type="entry name" value="Rhodanese-like_dom"/>
</dbReference>
<accession>A0A106BQZ6</accession>
<dbReference type="OrthoDB" id="9815890at2"/>
<dbReference type="Pfam" id="PF00581">
    <property type="entry name" value="Rhodanese"/>
    <property type="match status" value="1"/>
</dbReference>
<evidence type="ECO:0000259" key="1">
    <source>
        <dbReference type="PROSITE" id="PS50206"/>
    </source>
</evidence>
<dbReference type="STRING" id="1123392.GCA_000376425_02135"/>
<feature type="domain" description="Rhodanese" evidence="1">
    <location>
        <begin position="37"/>
        <end position="132"/>
    </location>
</feature>
<dbReference type="EMBL" id="LDUG01000019">
    <property type="protein sequence ID" value="KVW96748.1"/>
    <property type="molecule type" value="Genomic_DNA"/>
</dbReference>
<dbReference type="CDD" id="cd01522">
    <property type="entry name" value="RHOD_1"/>
    <property type="match status" value="1"/>
</dbReference>
<organism evidence="2 3">
    <name type="scientific">Thiobacillus denitrificans</name>
    <dbReference type="NCBI Taxonomy" id="36861"/>
    <lineage>
        <taxon>Bacteria</taxon>
        <taxon>Pseudomonadati</taxon>
        <taxon>Pseudomonadota</taxon>
        <taxon>Betaproteobacteria</taxon>
        <taxon>Nitrosomonadales</taxon>
        <taxon>Thiobacillaceae</taxon>
        <taxon>Thiobacillus</taxon>
    </lineage>
</organism>